<proteinExistence type="predicted"/>
<evidence type="ECO:0000313" key="2">
    <source>
        <dbReference type="Proteomes" id="UP000178797"/>
    </source>
</evidence>
<reference evidence="1 2" key="1">
    <citation type="journal article" date="2016" name="Nat. Commun.">
        <title>Thousands of microbial genomes shed light on interconnected biogeochemical processes in an aquifer system.</title>
        <authorList>
            <person name="Anantharaman K."/>
            <person name="Brown C.T."/>
            <person name="Hug L.A."/>
            <person name="Sharon I."/>
            <person name="Castelle C.J."/>
            <person name="Probst A.J."/>
            <person name="Thomas B.C."/>
            <person name="Singh A."/>
            <person name="Wilkins M.J."/>
            <person name="Karaoz U."/>
            <person name="Brodie E.L."/>
            <person name="Williams K.H."/>
            <person name="Hubbard S.S."/>
            <person name="Banfield J.F."/>
        </authorList>
    </citation>
    <scope>NUCLEOTIDE SEQUENCE [LARGE SCALE GENOMIC DNA]</scope>
</reference>
<evidence type="ECO:0000313" key="1">
    <source>
        <dbReference type="EMBL" id="OGL43663.1"/>
    </source>
</evidence>
<name>A0A1F7RQ60_9BACT</name>
<dbReference type="Proteomes" id="UP000178797">
    <property type="component" value="Unassembled WGS sequence"/>
</dbReference>
<dbReference type="EMBL" id="MGDE01000216">
    <property type="protein sequence ID" value="OGL43663.1"/>
    <property type="molecule type" value="Genomic_DNA"/>
</dbReference>
<sequence length="170" mass="19946">MSSLFRYLTASCILILSLLFSSEDLYSNEYDVENEVLTAAEGFFIALKEKRFADVWESLTSKSRDTIVSEVFNEINKKEARIGKEVVKEDFYKNGELARLYWNTFLKNFDPDTVLEKSVWNIGKIKGDTATVVLKYEESEYNSELKLYKQDGRWHVGLVESFWIMKRYIK</sequence>
<comment type="caution">
    <text evidence="1">The sequence shown here is derived from an EMBL/GenBank/DDBJ whole genome shotgun (WGS) entry which is preliminary data.</text>
</comment>
<protein>
    <recommendedName>
        <fullName evidence="3">DUF3828 domain-containing protein</fullName>
    </recommendedName>
</protein>
<organism evidence="1 2">
    <name type="scientific">Candidatus Schekmanbacteria bacterium RBG_16_38_10</name>
    <dbReference type="NCBI Taxonomy" id="1817879"/>
    <lineage>
        <taxon>Bacteria</taxon>
        <taxon>Candidatus Schekmaniibacteriota</taxon>
    </lineage>
</organism>
<dbReference type="AlphaFoldDB" id="A0A1F7RQ60"/>
<accession>A0A1F7RQ60</accession>
<evidence type="ECO:0008006" key="3">
    <source>
        <dbReference type="Google" id="ProtNLM"/>
    </source>
</evidence>
<gene>
    <name evidence="1" type="ORF">A2W05_08095</name>
</gene>